<evidence type="ECO:0000313" key="3">
    <source>
        <dbReference type="Proteomes" id="UP001521181"/>
    </source>
</evidence>
<feature type="domain" description="PAS" evidence="1">
    <location>
        <begin position="265"/>
        <end position="321"/>
    </location>
</feature>
<dbReference type="Gene3D" id="3.30.450.20">
    <property type="entry name" value="PAS domain"/>
    <property type="match status" value="1"/>
</dbReference>
<sequence>MIDKATPEIEMVDILSRDGRIVSVGAAELGCLGLPEDQVVDAPWSAIYPLAARERIEELFAAASAGPHVVALELRQGSGALVPVTAIAMRLVDPVAGACLRLVKWPRGGTLDDLARLSEEKEVLSSILETSDDAGWCMEWAEPVDLSAPEQEIIRQVFENGPRWRFCNDAMARLYRTPEGKDFNALPVHETFPRSPENEAFIRRLVRASFDVNASPSRDLRYDGVYIEVENDVRGHIRGNLLYRMWGTVRDVSKHARRAAVLREEIDALEAILGALPDALVITDRDGHLLRINSAAEELLDLSPEELPGRAFTDLIELPLPLPELFAAAANRKPGHPSRVYPARVLNPERRARADLTARLVQLRDAEYLVLCLRTRLGPVTVGEGPDRIRVGG</sequence>
<accession>A0ABS8YWX7</accession>
<dbReference type="EMBL" id="JAJUOS010000003">
    <property type="protein sequence ID" value="MCE5973052.1"/>
    <property type="molecule type" value="Genomic_DNA"/>
</dbReference>
<comment type="caution">
    <text evidence="2">The sequence shown here is derived from an EMBL/GenBank/DDBJ whole genome shotgun (WGS) entry which is preliminary data.</text>
</comment>
<keyword evidence="3" id="KW-1185">Reference proteome</keyword>
<dbReference type="InterPro" id="IPR035965">
    <property type="entry name" value="PAS-like_dom_sf"/>
</dbReference>
<evidence type="ECO:0000259" key="1">
    <source>
        <dbReference type="PROSITE" id="PS50112"/>
    </source>
</evidence>
<dbReference type="NCBIfam" id="TIGR00229">
    <property type="entry name" value="sensory_box"/>
    <property type="match status" value="1"/>
</dbReference>
<evidence type="ECO:0000313" key="2">
    <source>
        <dbReference type="EMBL" id="MCE5973052.1"/>
    </source>
</evidence>
<dbReference type="InterPro" id="IPR013767">
    <property type="entry name" value="PAS_fold"/>
</dbReference>
<name>A0ABS8YWX7_9RHOB</name>
<proteinExistence type="predicted"/>
<dbReference type="SMART" id="SM00091">
    <property type="entry name" value="PAS"/>
    <property type="match status" value="1"/>
</dbReference>
<dbReference type="RefSeq" id="WP_233676046.1">
    <property type="nucleotide sequence ID" value="NZ_JAJUOS010000003.1"/>
</dbReference>
<dbReference type="PROSITE" id="PS50012">
    <property type="entry name" value="RCC1_3"/>
    <property type="match status" value="1"/>
</dbReference>
<dbReference type="SUPFAM" id="SSF55785">
    <property type="entry name" value="PYP-like sensor domain (PAS domain)"/>
    <property type="match status" value="2"/>
</dbReference>
<organism evidence="2 3">
    <name type="scientific">Rhodobacter flavimaris</name>
    <dbReference type="NCBI Taxonomy" id="2907145"/>
    <lineage>
        <taxon>Bacteria</taxon>
        <taxon>Pseudomonadati</taxon>
        <taxon>Pseudomonadota</taxon>
        <taxon>Alphaproteobacteria</taxon>
        <taxon>Rhodobacterales</taxon>
        <taxon>Rhodobacter group</taxon>
        <taxon>Rhodobacter</taxon>
    </lineage>
</organism>
<protein>
    <submittedName>
        <fullName evidence="2">PAS domain-containing protein</fullName>
    </submittedName>
</protein>
<dbReference type="InterPro" id="IPR000014">
    <property type="entry name" value="PAS"/>
</dbReference>
<dbReference type="PROSITE" id="PS50112">
    <property type="entry name" value="PAS"/>
    <property type="match status" value="1"/>
</dbReference>
<dbReference type="Pfam" id="PF00989">
    <property type="entry name" value="PAS"/>
    <property type="match status" value="1"/>
</dbReference>
<dbReference type="Proteomes" id="UP001521181">
    <property type="component" value="Unassembled WGS sequence"/>
</dbReference>
<dbReference type="CDD" id="cd00130">
    <property type="entry name" value="PAS"/>
    <property type="match status" value="1"/>
</dbReference>
<gene>
    <name evidence="2" type="ORF">LZA78_06125</name>
</gene>
<reference evidence="2 3" key="1">
    <citation type="submission" date="2021-12" db="EMBL/GenBank/DDBJ databases">
        <title>Sinirhodobacter sp. WL0062 is a bacterium isolated from seawater.</title>
        <authorList>
            <person name="Wang L."/>
            <person name="He W."/>
            <person name="Zhang D.-F."/>
        </authorList>
    </citation>
    <scope>NUCLEOTIDE SEQUENCE [LARGE SCALE GENOMIC DNA]</scope>
    <source>
        <strain evidence="2 3">WL0062</strain>
    </source>
</reference>
<dbReference type="InterPro" id="IPR000408">
    <property type="entry name" value="Reg_chr_condens"/>
</dbReference>